<evidence type="ECO:0000256" key="1">
    <source>
        <dbReference type="SAM" id="MobiDB-lite"/>
    </source>
</evidence>
<name>A0AAV7U3U4_PLEWA</name>
<proteinExistence type="predicted"/>
<gene>
    <name evidence="2" type="ORF">NDU88_000385</name>
</gene>
<reference evidence="2" key="1">
    <citation type="journal article" date="2022" name="bioRxiv">
        <title>Sequencing and chromosome-scale assembly of the giantPleurodeles waltlgenome.</title>
        <authorList>
            <person name="Brown T."/>
            <person name="Elewa A."/>
            <person name="Iarovenko S."/>
            <person name="Subramanian E."/>
            <person name="Araus A.J."/>
            <person name="Petzold A."/>
            <person name="Susuki M."/>
            <person name="Suzuki K.-i.T."/>
            <person name="Hayashi T."/>
            <person name="Toyoda A."/>
            <person name="Oliveira C."/>
            <person name="Osipova E."/>
            <person name="Leigh N.D."/>
            <person name="Simon A."/>
            <person name="Yun M.H."/>
        </authorList>
    </citation>
    <scope>NUCLEOTIDE SEQUENCE</scope>
    <source>
        <strain evidence="2">20211129_DDA</strain>
        <tissue evidence="2">Liver</tissue>
    </source>
</reference>
<feature type="region of interest" description="Disordered" evidence="1">
    <location>
        <begin position="88"/>
        <end position="117"/>
    </location>
</feature>
<protein>
    <submittedName>
        <fullName evidence="2">Uncharacterized protein</fullName>
    </submittedName>
</protein>
<dbReference type="EMBL" id="JANPWB010000005">
    <property type="protein sequence ID" value="KAJ1183567.1"/>
    <property type="molecule type" value="Genomic_DNA"/>
</dbReference>
<accession>A0AAV7U3U4</accession>
<organism evidence="2 3">
    <name type="scientific">Pleurodeles waltl</name>
    <name type="common">Iberian ribbed newt</name>
    <dbReference type="NCBI Taxonomy" id="8319"/>
    <lineage>
        <taxon>Eukaryota</taxon>
        <taxon>Metazoa</taxon>
        <taxon>Chordata</taxon>
        <taxon>Craniata</taxon>
        <taxon>Vertebrata</taxon>
        <taxon>Euteleostomi</taxon>
        <taxon>Amphibia</taxon>
        <taxon>Batrachia</taxon>
        <taxon>Caudata</taxon>
        <taxon>Salamandroidea</taxon>
        <taxon>Salamandridae</taxon>
        <taxon>Pleurodelinae</taxon>
        <taxon>Pleurodeles</taxon>
    </lineage>
</organism>
<keyword evidence="3" id="KW-1185">Reference proteome</keyword>
<feature type="region of interest" description="Disordered" evidence="1">
    <location>
        <begin position="134"/>
        <end position="163"/>
    </location>
</feature>
<feature type="region of interest" description="Disordered" evidence="1">
    <location>
        <begin position="1"/>
        <end position="26"/>
    </location>
</feature>
<comment type="caution">
    <text evidence="2">The sequence shown here is derived from an EMBL/GenBank/DDBJ whole genome shotgun (WGS) entry which is preliminary data.</text>
</comment>
<dbReference type="AlphaFoldDB" id="A0AAV7U3U4"/>
<sequence length="163" mass="17703">MNGSPVSPNRREPDGRSPGAEYSCSSRASGSRLFLSDLSALCRRACLLPCRRGLGGRERGEQAIHRWGAYRVSTAPLQISSLTHCPPGPVREARQSGRRLVGRLPPATPWPRTPRCGGLTRSGDLREPSLLFRPSSVAPPWSHRLERQRPPLHGVSGGAAQDV</sequence>
<evidence type="ECO:0000313" key="2">
    <source>
        <dbReference type="EMBL" id="KAJ1183567.1"/>
    </source>
</evidence>
<evidence type="ECO:0000313" key="3">
    <source>
        <dbReference type="Proteomes" id="UP001066276"/>
    </source>
</evidence>
<dbReference type="Proteomes" id="UP001066276">
    <property type="component" value="Chromosome 3_1"/>
</dbReference>